<feature type="domain" description="Alpha-D-phosphohexomutase alpha/beta/alpha" evidence="8">
    <location>
        <begin position="39"/>
        <end position="157"/>
    </location>
</feature>
<evidence type="ECO:0000256" key="6">
    <source>
        <dbReference type="ARBA" id="ARBA00023235"/>
    </source>
</evidence>
<dbReference type="InterPro" id="IPR005843">
    <property type="entry name" value="A-D-PHexomutase_C"/>
</dbReference>
<organism evidence="11 12">
    <name type="scientific">Candidatus Sungbacteria bacterium RIFCSPHIGHO2_02_FULL_47_11</name>
    <dbReference type="NCBI Taxonomy" id="1802270"/>
    <lineage>
        <taxon>Bacteria</taxon>
        <taxon>Candidatus Sungiibacteriota</taxon>
    </lineage>
</organism>
<dbReference type="PRINTS" id="PR00509">
    <property type="entry name" value="PGMPMM"/>
</dbReference>
<evidence type="ECO:0000259" key="9">
    <source>
        <dbReference type="Pfam" id="PF02879"/>
    </source>
</evidence>
<evidence type="ECO:0000256" key="4">
    <source>
        <dbReference type="ARBA" id="ARBA00022723"/>
    </source>
</evidence>
<dbReference type="AlphaFoldDB" id="A0A1G2KN28"/>
<dbReference type="GO" id="GO:0005975">
    <property type="term" value="P:carbohydrate metabolic process"/>
    <property type="evidence" value="ECO:0007669"/>
    <property type="project" value="InterPro"/>
</dbReference>
<dbReference type="SUPFAM" id="SSF55957">
    <property type="entry name" value="Phosphoglucomutase, C-terminal domain"/>
    <property type="match status" value="1"/>
</dbReference>
<dbReference type="GO" id="GO:0046872">
    <property type="term" value="F:metal ion binding"/>
    <property type="evidence" value="ECO:0007669"/>
    <property type="project" value="UniProtKB-KW"/>
</dbReference>
<dbReference type="STRING" id="1802270.A3C07_02055"/>
<dbReference type="PANTHER" id="PTHR43771">
    <property type="entry name" value="PHOSPHOMANNOMUTASE"/>
    <property type="match status" value="1"/>
</dbReference>
<dbReference type="Pfam" id="PF00408">
    <property type="entry name" value="PGM_PMM_IV"/>
    <property type="match status" value="1"/>
</dbReference>
<sequence length="494" mass="55244">MKINPTIFREYDIRGVAGIKFSEQEIRLYEKWYGPFPGVTITLDVARAIGKGFGTDIRRRGGKEILVGHEMRPFADELTNAFISGIRSTGCNVTDLGVSLTPIVYFTVIHKSFDGGVNVTGSHNVYFFNGFKIMEKNARPIAGEELQKIREMVEKEEWISDKEGTYRSADGYPAYKEYMLDHIKLSRAFRVVIDCGNGSAGMFAPDLFRSLGCEVIELYTDPDARFPNHTPDPQYSQYCADLEKKVLEAHADLGIGFDADGDRVGFVNEQGKFVEADLTMLVFAKDVLSRFPGKKILYTVKSSQLPAELVPQYGGIPVMHRNGHAPIKETLLRDPGVVFAAEDTAHFFFAEDYFKIDDGLFAAAKLLEMMDRRQVPFSSLLEGIPERVRTPEIKLPCADEKKTEIVARICENLRGRFPSVLLDGIRIQVSETGWGLIRQSNTAPYLSVRAEGASEAEVLKIKNILADELEKFPAIMDRLNRSAVATLTGKLGWV</sequence>
<comment type="caution">
    <text evidence="11">The sequence shown here is derived from an EMBL/GenBank/DDBJ whole genome shotgun (WGS) entry which is preliminary data.</text>
</comment>
<evidence type="ECO:0000259" key="7">
    <source>
        <dbReference type="Pfam" id="PF00408"/>
    </source>
</evidence>
<keyword evidence="3" id="KW-0597">Phosphoprotein</keyword>
<dbReference type="CDD" id="cd03089">
    <property type="entry name" value="PMM_PGM"/>
    <property type="match status" value="1"/>
</dbReference>
<evidence type="ECO:0000313" key="12">
    <source>
        <dbReference type="Proteomes" id="UP000179023"/>
    </source>
</evidence>
<evidence type="ECO:0000259" key="10">
    <source>
        <dbReference type="Pfam" id="PF02880"/>
    </source>
</evidence>
<reference evidence="11 12" key="1">
    <citation type="journal article" date="2016" name="Nat. Commun.">
        <title>Thousands of microbial genomes shed light on interconnected biogeochemical processes in an aquifer system.</title>
        <authorList>
            <person name="Anantharaman K."/>
            <person name="Brown C.T."/>
            <person name="Hug L.A."/>
            <person name="Sharon I."/>
            <person name="Castelle C.J."/>
            <person name="Probst A.J."/>
            <person name="Thomas B.C."/>
            <person name="Singh A."/>
            <person name="Wilkins M.J."/>
            <person name="Karaoz U."/>
            <person name="Brodie E.L."/>
            <person name="Williams K.H."/>
            <person name="Hubbard S.S."/>
            <person name="Banfield J.F."/>
        </authorList>
    </citation>
    <scope>NUCLEOTIDE SEQUENCE [LARGE SCALE GENOMIC DNA]</scope>
</reference>
<proteinExistence type="inferred from homology"/>
<dbReference type="PANTHER" id="PTHR43771:SF2">
    <property type="entry name" value="PHOSPHOMANNOMUTASE_PHOSPHOGLUCOMUTASE"/>
    <property type="match status" value="1"/>
</dbReference>
<dbReference type="InterPro" id="IPR005844">
    <property type="entry name" value="A-D-PHexomutase_a/b/a-I"/>
</dbReference>
<accession>A0A1G2KN28</accession>
<comment type="cofactor">
    <cofactor evidence="1">
        <name>Mg(2+)</name>
        <dbReference type="ChEBI" id="CHEBI:18420"/>
    </cofactor>
</comment>
<name>A0A1G2KN28_9BACT</name>
<comment type="similarity">
    <text evidence="2">Belongs to the phosphohexose mutase family.</text>
</comment>
<dbReference type="Pfam" id="PF02880">
    <property type="entry name" value="PGM_PMM_III"/>
    <property type="match status" value="1"/>
</dbReference>
<keyword evidence="4" id="KW-0479">Metal-binding</keyword>
<evidence type="ECO:0000259" key="8">
    <source>
        <dbReference type="Pfam" id="PF02878"/>
    </source>
</evidence>
<gene>
    <name evidence="11" type="ORF">A3C07_02055</name>
</gene>
<evidence type="ECO:0008006" key="13">
    <source>
        <dbReference type="Google" id="ProtNLM"/>
    </source>
</evidence>
<evidence type="ECO:0000256" key="5">
    <source>
        <dbReference type="ARBA" id="ARBA00022842"/>
    </source>
</evidence>
<dbReference type="Pfam" id="PF02878">
    <property type="entry name" value="PGM_PMM_I"/>
    <property type="match status" value="1"/>
</dbReference>
<dbReference type="InterPro" id="IPR005841">
    <property type="entry name" value="Alpha-D-phosphohexomutase_SF"/>
</dbReference>
<dbReference type="Gene3D" id="3.40.120.10">
    <property type="entry name" value="Alpha-D-Glucose-1,6-Bisphosphate, subunit A, domain 3"/>
    <property type="match status" value="3"/>
</dbReference>
<dbReference type="GO" id="GO:0016868">
    <property type="term" value="F:intramolecular phosphotransferase activity"/>
    <property type="evidence" value="ECO:0007669"/>
    <property type="project" value="InterPro"/>
</dbReference>
<evidence type="ECO:0000313" key="11">
    <source>
        <dbReference type="EMBL" id="OHA00806.1"/>
    </source>
</evidence>
<dbReference type="EMBL" id="MHQI01000006">
    <property type="protein sequence ID" value="OHA00806.1"/>
    <property type="molecule type" value="Genomic_DNA"/>
</dbReference>
<feature type="domain" description="Alpha-D-phosphohexomutase C-terminal" evidence="7">
    <location>
        <begin position="392"/>
        <end position="467"/>
    </location>
</feature>
<keyword evidence="6" id="KW-0413">Isomerase</keyword>
<feature type="domain" description="Alpha-D-phosphohexomutase alpha/beta/alpha" evidence="9">
    <location>
        <begin position="182"/>
        <end position="271"/>
    </location>
</feature>
<dbReference type="Proteomes" id="UP000179023">
    <property type="component" value="Unassembled WGS sequence"/>
</dbReference>
<protein>
    <recommendedName>
        <fullName evidence="13">Phosphomannomutase</fullName>
    </recommendedName>
</protein>
<dbReference type="Pfam" id="PF02879">
    <property type="entry name" value="PGM_PMM_II"/>
    <property type="match status" value="1"/>
</dbReference>
<dbReference type="InterPro" id="IPR036900">
    <property type="entry name" value="A-D-PHexomutase_C_sf"/>
</dbReference>
<dbReference type="Gene3D" id="3.30.310.50">
    <property type="entry name" value="Alpha-D-phosphohexomutase, C-terminal domain"/>
    <property type="match status" value="1"/>
</dbReference>
<dbReference type="InterPro" id="IPR005846">
    <property type="entry name" value="A-D-PHexomutase_a/b/a-III"/>
</dbReference>
<dbReference type="InterPro" id="IPR016055">
    <property type="entry name" value="A-D-PHexomutase_a/b/a-I/II/III"/>
</dbReference>
<dbReference type="InterPro" id="IPR005845">
    <property type="entry name" value="A-D-PHexomutase_a/b/a-II"/>
</dbReference>
<evidence type="ECO:0000256" key="3">
    <source>
        <dbReference type="ARBA" id="ARBA00022553"/>
    </source>
</evidence>
<feature type="domain" description="Alpha-D-phosphohexomutase alpha/beta/alpha" evidence="10">
    <location>
        <begin position="277"/>
        <end position="386"/>
    </location>
</feature>
<dbReference type="SUPFAM" id="SSF53738">
    <property type="entry name" value="Phosphoglucomutase, first 3 domains"/>
    <property type="match status" value="3"/>
</dbReference>
<keyword evidence="5" id="KW-0460">Magnesium</keyword>
<evidence type="ECO:0000256" key="2">
    <source>
        <dbReference type="ARBA" id="ARBA00010231"/>
    </source>
</evidence>
<evidence type="ECO:0000256" key="1">
    <source>
        <dbReference type="ARBA" id="ARBA00001946"/>
    </source>
</evidence>